<evidence type="ECO:0000313" key="2">
    <source>
        <dbReference type="EMBL" id="KAL0115788.1"/>
    </source>
</evidence>
<accession>A0AAW2FK31</accession>
<evidence type="ECO:0000256" key="1">
    <source>
        <dbReference type="SAM" id="MobiDB-lite"/>
    </source>
</evidence>
<sequence>MEHLSKLLLSFCATIFLYLSWLKEISILKEKKSESSRKLHSFQEPRRDRGSDRNRSRSGCGISGGSR</sequence>
<feature type="compositionally biased region" description="Basic and acidic residues" evidence="1">
    <location>
        <begin position="31"/>
        <end position="55"/>
    </location>
</feature>
<reference evidence="2 3" key="1">
    <citation type="submission" date="2023-03" db="EMBL/GenBank/DDBJ databases">
        <title>High recombination rates correlate with genetic variation in Cardiocondyla obscurior ants.</title>
        <authorList>
            <person name="Errbii M."/>
        </authorList>
    </citation>
    <scope>NUCLEOTIDE SEQUENCE [LARGE SCALE GENOMIC DNA]</scope>
    <source>
        <strain evidence="2">Alpha-2009</strain>
        <tissue evidence="2">Whole body</tissue>
    </source>
</reference>
<feature type="region of interest" description="Disordered" evidence="1">
    <location>
        <begin position="31"/>
        <end position="67"/>
    </location>
</feature>
<keyword evidence="3" id="KW-1185">Reference proteome</keyword>
<dbReference type="AlphaFoldDB" id="A0AAW2FK31"/>
<protein>
    <submittedName>
        <fullName evidence="2">Uncharacterized protein</fullName>
    </submittedName>
</protein>
<name>A0AAW2FK31_9HYME</name>
<dbReference type="Proteomes" id="UP001430953">
    <property type="component" value="Unassembled WGS sequence"/>
</dbReference>
<organism evidence="2 3">
    <name type="scientific">Cardiocondyla obscurior</name>
    <dbReference type="NCBI Taxonomy" id="286306"/>
    <lineage>
        <taxon>Eukaryota</taxon>
        <taxon>Metazoa</taxon>
        <taxon>Ecdysozoa</taxon>
        <taxon>Arthropoda</taxon>
        <taxon>Hexapoda</taxon>
        <taxon>Insecta</taxon>
        <taxon>Pterygota</taxon>
        <taxon>Neoptera</taxon>
        <taxon>Endopterygota</taxon>
        <taxon>Hymenoptera</taxon>
        <taxon>Apocrita</taxon>
        <taxon>Aculeata</taxon>
        <taxon>Formicoidea</taxon>
        <taxon>Formicidae</taxon>
        <taxon>Myrmicinae</taxon>
        <taxon>Cardiocondyla</taxon>
    </lineage>
</organism>
<evidence type="ECO:0000313" key="3">
    <source>
        <dbReference type="Proteomes" id="UP001430953"/>
    </source>
</evidence>
<dbReference type="EMBL" id="JADYXP020000010">
    <property type="protein sequence ID" value="KAL0115788.1"/>
    <property type="molecule type" value="Genomic_DNA"/>
</dbReference>
<proteinExistence type="predicted"/>
<comment type="caution">
    <text evidence="2">The sequence shown here is derived from an EMBL/GenBank/DDBJ whole genome shotgun (WGS) entry which is preliminary data.</text>
</comment>
<gene>
    <name evidence="2" type="ORF">PUN28_010965</name>
</gene>